<dbReference type="GO" id="GO:0016485">
    <property type="term" value="P:protein processing"/>
    <property type="evidence" value="ECO:0007669"/>
    <property type="project" value="TreeGrafter"/>
</dbReference>
<dbReference type="InterPro" id="IPR042089">
    <property type="entry name" value="Peptidase_M13_dom_2"/>
</dbReference>
<dbReference type="OrthoDB" id="6490143at2759"/>
<evidence type="ECO:0000313" key="6">
    <source>
        <dbReference type="Proteomes" id="UP000821853"/>
    </source>
</evidence>
<comment type="similarity">
    <text evidence="1">Belongs to the peptidase M13 family.</text>
</comment>
<dbReference type="PANTHER" id="PTHR11733">
    <property type="entry name" value="ZINC METALLOPROTEASE FAMILY M13 NEPRILYSIN-RELATED"/>
    <property type="match status" value="1"/>
</dbReference>
<dbReference type="SUPFAM" id="SSF55486">
    <property type="entry name" value="Metalloproteases ('zincins'), catalytic domain"/>
    <property type="match status" value="1"/>
</dbReference>
<dbReference type="InterPro" id="IPR008753">
    <property type="entry name" value="Peptidase_M13_N"/>
</dbReference>
<keyword evidence="3" id="KW-0812">Transmembrane</keyword>
<dbReference type="VEuPathDB" id="VectorBase:HLOH_057538"/>
<evidence type="ECO:0000256" key="2">
    <source>
        <dbReference type="SAM" id="MobiDB-lite"/>
    </source>
</evidence>
<dbReference type="Pfam" id="PF05649">
    <property type="entry name" value="Peptidase_M13_N"/>
    <property type="match status" value="1"/>
</dbReference>
<reference evidence="5 6" key="1">
    <citation type="journal article" date="2020" name="Cell">
        <title>Large-Scale Comparative Analyses of Tick Genomes Elucidate Their Genetic Diversity and Vector Capacities.</title>
        <authorList>
            <consortium name="Tick Genome and Microbiome Consortium (TIGMIC)"/>
            <person name="Jia N."/>
            <person name="Wang J."/>
            <person name="Shi W."/>
            <person name="Du L."/>
            <person name="Sun Y."/>
            <person name="Zhan W."/>
            <person name="Jiang J.F."/>
            <person name="Wang Q."/>
            <person name="Zhang B."/>
            <person name="Ji P."/>
            <person name="Bell-Sakyi L."/>
            <person name="Cui X.M."/>
            <person name="Yuan T.T."/>
            <person name="Jiang B.G."/>
            <person name="Yang W.F."/>
            <person name="Lam T.T."/>
            <person name="Chang Q.C."/>
            <person name="Ding S.J."/>
            <person name="Wang X.J."/>
            <person name="Zhu J.G."/>
            <person name="Ruan X.D."/>
            <person name="Zhao L."/>
            <person name="Wei J.T."/>
            <person name="Ye R.Z."/>
            <person name="Que T.C."/>
            <person name="Du C.H."/>
            <person name="Zhou Y.H."/>
            <person name="Cheng J.X."/>
            <person name="Dai P.F."/>
            <person name="Guo W.B."/>
            <person name="Han X.H."/>
            <person name="Huang E.J."/>
            <person name="Li L.F."/>
            <person name="Wei W."/>
            <person name="Gao Y.C."/>
            <person name="Liu J.Z."/>
            <person name="Shao H.Z."/>
            <person name="Wang X."/>
            <person name="Wang C.C."/>
            <person name="Yang T.C."/>
            <person name="Huo Q.B."/>
            <person name="Li W."/>
            <person name="Chen H.Y."/>
            <person name="Chen S.E."/>
            <person name="Zhou L.G."/>
            <person name="Ni X.B."/>
            <person name="Tian J.H."/>
            <person name="Sheng Y."/>
            <person name="Liu T."/>
            <person name="Pan Y.S."/>
            <person name="Xia L.Y."/>
            <person name="Li J."/>
            <person name="Zhao F."/>
            <person name="Cao W.C."/>
        </authorList>
    </citation>
    <scope>NUCLEOTIDE SEQUENCE [LARGE SCALE GENOMIC DNA]</scope>
    <source>
        <strain evidence="5">HaeL-2018</strain>
    </source>
</reference>
<dbReference type="GO" id="GO:0004222">
    <property type="term" value="F:metalloendopeptidase activity"/>
    <property type="evidence" value="ECO:0007669"/>
    <property type="project" value="InterPro"/>
</dbReference>
<dbReference type="PROSITE" id="PS51885">
    <property type="entry name" value="NEPRILYSIN"/>
    <property type="match status" value="1"/>
</dbReference>
<keyword evidence="3" id="KW-0472">Membrane</keyword>
<dbReference type="AlphaFoldDB" id="A0A9J6FE64"/>
<dbReference type="Proteomes" id="UP000821853">
    <property type="component" value="Chromosome 1"/>
</dbReference>
<dbReference type="OMA" id="MSAMRWR"/>
<keyword evidence="6" id="KW-1185">Reference proteome</keyword>
<evidence type="ECO:0000256" key="3">
    <source>
        <dbReference type="SAM" id="Phobius"/>
    </source>
</evidence>
<comment type="caution">
    <text evidence="5">The sequence shown here is derived from an EMBL/GenBank/DDBJ whole genome shotgun (WGS) entry which is preliminary data.</text>
</comment>
<feature type="domain" description="Peptidase M13 N-terminal" evidence="4">
    <location>
        <begin position="81"/>
        <end position="413"/>
    </location>
</feature>
<proteinExistence type="inferred from homology"/>
<gene>
    <name evidence="5" type="ORF">HPB48_001547</name>
</gene>
<feature type="region of interest" description="Disordered" evidence="2">
    <location>
        <begin position="590"/>
        <end position="619"/>
    </location>
</feature>
<dbReference type="InterPro" id="IPR024079">
    <property type="entry name" value="MetalloPept_cat_dom_sf"/>
</dbReference>
<dbReference type="Gene3D" id="3.40.390.10">
    <property type="entry name" value="Collagenase (Catalytic Domain)"/>
    <property type="match status" value="1"/>
</dbReference>
<feature type="transmembrane region" description="Helical" evidence="3">
    <location>
        <begin position="30"/>
        <end position="52"/>
    </location>
</feature>
<sequence>MAAQATFRQRLTGAAKNHGQSPAVFSWRRLLVISGAASVTTAVSLMVIQALLEESPGPCATDACRRDRDRLSAIVDARTTPCDDFYGFVCNGATWSREGGSIIREVELANLGRLNESLVAHAVSKNSSTFGKLAAFYASCYNAYIVEHDLHATVHAFLQSLNVSVEAWLQRIALEDFLDQIAYLSLHRSIPSFLWLRTEPSGLLFMEPALPLSKRLNVPVYNHIQQLLGNFVGLFDEVAKQEKYAFELHVVNVRLAAVHITKECLVIRVRQALSFLSASSMSVWLSAINKYLPSKSQLSPDSLIAVRNLELLGNLTRTLQASHRVVRNLYVLMTLLETVAEWEYTRYRVIGFNGAAFKVVQYCAAASRLLMTKLWTTFVVRTLVSREHDTRSIRDVVSAVMTRFKDDFGVVTWQSCPYLSIPDMTGSYFLNIGHLRLLMSSDVADDGEHYATEESVVAYNFNRNTLTVTAGSLVKPLYYSGAELHINLASLGALLAYQLWDAVVRHKTWAETSPDAVLWTLKDEAACYVEAYRNISNTDVTPDAFLERESYSRVKALKTILGASSESLDTRIRPLPGTTPVMRRLFPAHRAHRHPPSPMPSPHAPWAHRRGSPRQADRQRIADTHSPWSSRVLPVSASTCLGHSTFPYVSDCNRVRPTVRVWARNSNRESSSATKSTIAQAIGSLNIALQALRVAPAHEDVREVVILQTPTESAAARFIAKALTAMSKV</sequence>
<evidence type="ECO:0000259" key="4">
    <source>
        <dbReference type="Pfam" id="PF05649"/>
    </source>
</evidence>
<name>A0A9J6FE64_HAELO</name>
<dbReference type="EMBL" id="JABSTR010000001">
    <property type="protein sequence ID" value="KAH9361189.1"/>
    <property type="molecule type" value="Genomic_DNA"/>
</dbReference>
<keyword evidence="3" id="KW-1133">Transmembrane helix</keyword>
<dbReference type="Gene3D" id="1.10.1380.10">
    <property type="entry name" value="Neutral endopeptidase , domain2"/>
    <property type="match status" value="1"/>
</dbReference>
<organism evidence="5 6">
    <name type="scientific">Haemaphysalis longicornis</name>
    <name type="common">Bush tick</name>
    <dbReference type="NCBI Taxonomy" id="44386"/>
    <lineage>
        <taxon>Eukaryota</taxon>
        <taxon>Metazoa</taxon>
        <taxon>Ecdysozoa</taxon>
        <taxon>Arthropoda</taxon>
        <taxon>Chelicerata</taxon>
        <taxon>Arachnida</taxon>
        <taxon>Acari</taxon>
        <taxon>Parasitiformes</taxon>
        <taxon>Ixodida</taxon>
        <taxon>Ixodoidea</taxon>
        <taxon>Ixodidae</taxon>
        <taxon>Haemaphysalinae</taxon>
        <taxon>Haemaphysalis</taxon>
    </lineage>
</organism>
<dbReference type="GO" id="GO:0005886">
    <property type="term" value="C:plasma membrane"/>
    <property type="evidence" value="ECO:0007669"/>
    <property type="project" value="TreeGrafter"/>
</dbReference>
<dbReference type="InterPro" id="IPR000718">
    <property type="entry name" value="Peptidase_M13"/>
</dbReference>
<accession>A0A9J6FE64</accession>
<evidence type="ECO:0000256" key="1">
    <source>
        <dbReference type="ARBA" id="ARBA00007357"/>
    </source>
</evidence>
<evidence type="ECO:0000313" key="5">
    <source>
        <dbReference type="EMBL" id="KAH9361189.1"/>
    </source>
</evidence>
<dbReference type="PANTHER" id="PTHR11733:SF241">
    <property type="entry name" value="GH26575P-RELATED"/>
    <property type="match status" value="1"/>
</dbReference>
<protein>
    <recommendedName>
        <fullName evidence="4">Peptidase M13 N-terminal domain-containing protein</fullName>
    </recommendedName>
</protein>